<reference evidence="15 16" key="2">
    <citation type="journal article" date="2016" name="Genome Announc.">
        <title>Draft Genome Sequence of the N2-Fixing Cyanobacterium Nostoc piscinale CENA21, Isolated from the Brazilian Amazon Floodplain.</title>
        <authorList>
            <person name="Leao T."/>
            <person name="Guimaraes P.I."/>
            <person name="de Melo A.G."/>
            <person name="Ramos R.T."/>
            <person name="Leao P.N."/>
            <person name="Silva A."/>
            <person name="Fiore M.F."/>
            <person name="Schneider M.P."/>
        </authorList>
    </citation>
    <scope>NUCLEOTIDE SEQUENCE [LARGE SCALE GENOMIC DNA]</scope>
    <source>
        <strain evidence="15 16">CENA21</strain>
    </source>
</reference>
<dbReference type="PROSITE" id="PS50929">
    <property type="entry name" value="ABC_TM1F"/>
    <property type="match status" value="1"/>
</dbReference>
<dbReference type="InterPro" id="IPR027417">
    <property type="entry name" value="P-loop_NTPase"/>
</dbReference>
<dbReference type="PATRIC" id="fig|224013.5.peg.4908"/>
<keyword evidence="7" id="KW-0645">Protease</keyword>
<feature type="transmembrane region" description="Helical" evidence="11">
    <location>
        <begin position="314"/>
        <end position="334"/>
    </location>
</feature>
<dbReference type="InterPro" id="IPR003439">
    <property type="entry name" value="ABC_transporter-like_ATP-bd"/>
</dbReference>
<dbReference type="Pfam" id="PF00005">
    <property type="entry name" value="ABC_tran"/>
    <property type="match status" value="1"/>
</dbReference>
<dbReference type="GO" id="GO:0016887">
    <property type="term" value="F:ATP hydrolysis activity"/>
    <property type="evidence" value="ECO:0007669"/>
    <property type="project" value="InterPro"/>
</dbReference>
<feature type="transmembrane region" description="Helical" evidence="11">
    <location>
        <begin position="209"/>
        <end position="230"/>
    </location>
</feature>
<dbReference type="GO" id="GO:0015421">
    <property type="term" value="F:ABC-type oligopeptide transporter activity"/>
    <property type="evidence" value="ECO:0007669"/>
    <property type="project" value="TreeGrafter"/>
</dbReference>
<keyword evidence="2" id="KW-0813">Transport</keyword>
<dbReference type="InterPro" id="IPR003593">
    <property type="entry name" value="AAA+_ATPase"/>
</dbReference>
<dbReference type="FunFam" id="3.40.50.300:FF:000299">
    <property type="entry name" value="ABC transporter ATP-binding protein/permease"/>
    <property type="match status" value="1"/>
</dbReference>
<protein>
    <submittedName>
        <fullName evidence="15">ABC transporter ATP-binding protein</fullName>
    </submittedName>
</protein>
<accession>A0A0M3V623</accession>
<dbReference type="InterPro" id="IPR005074">
    <property type="entry name" value="Peptidase_C39"/>
</dbReference>
<dbReference type="STRING" id="224013.ACX27_20510"/>
<proteinExistence type="predicted"/>
<dbReference type="PROSITE" id="PS50990">
    <property type="entry name" value="PEPTIDASE_C39"/>
    <property type="match status" value="1"/>
</dbReference>
<evidence type="ECO:0000256" key="3">
    <source>
        <dbReference type="ARBA" id="ARBA00022475"/>
    </source>
</evidence>
<dbReference type="EMBL" id="CP012036">
    <property type="protein sequence ID" value="ALF54677.1"/>
    <property type="molecule type" value="Genomic_DNA"/>
</dbReference>
<keyword evidence="8 15" id="KW-0067">ATP-binding</keyword>
<dbReference type="Gene3D" id="3.90.70.10">
    <property type="entry name" value="Cysteine proteinases"/>
    <property type="match status" value="1"/>
</dbReference>
<dbReference type="Pfam" id="PF03412">
    <property type="entry name" value="Peptidase_C39"/>
    <property type="match status" value="1"/>
</dbReference>
<feature type="domain" description="ABC transporter" evidence="12">
    <location>
        <begin position="490"/>
        <end position="724"/>
    </location>
</feature>
<dbReference type="PANTHER" id="PTHR43394:SF1">
    <property type="entry name" value="ATP-BINDING CASSETTE SUB-FAMILY B MEMBER 10, MITOCHONDRIAL"/>
    <property type="match status" value="1"/>
</dbReference>
<dbReference type="GO" id="GO:0008234">
    <property type="term" value="F:cysteine-type peptidase activity"/>
    <property type="evidence" value="ECO:0007669"/>
    <property type="project" value="UniProtKB-KW"/>
</dbReference>
<dbReference type="SUPFAM" id="SSF90123">
    <property type="entry name" value="ABC transporter transmembrane region"/>
    <property type="match status" value="1"/>
</dbReference>
<dbReference type="Proteomes" id="UP000062645">
    <property type="component" value="Chromosome"/>
</dbReference>
<evidence type="ECO:0000256" key="7">
    <source>
        <dbReference type="ARBA" id="ARBA00022807"/>
    </source>
</evidence>
<dbReference type="SUPFAM" id="SSF52540">
    <property type="entry name" value="P-loop containing nucleoside triphosphate hydrolases"/>
    <property type="match status" value="1"/>
</dbReference>
<evidence type="ECO:0000259" key="12">
    <source>
        <dbReference type="PROSITE" id="PS50893"/>
    </source>
</evidence>
<dbReference type="PANTHER" id="PTHR43394">
    <property type="entry name" value="ATP-DEPENDENT PERMEASE MDL1, MITOCHONDRIAL"/>
    <property type="match status" value="1"/>
</dbReference>
<dbReference type="CDD" id="cd18570">
    <property type="entry name" value="ABC_6TM_PCAT1_LagD_like"/>
    <property type="match status" value="1"/>
</dbReference>
<keyword evidence="5" id="KW-0547">Nucleotide-binding</keyword>
<evidence type="ECO:0000256" key="4">
    <source>
        <dbReference type="ARBA" id="ARBA00022692"/>
    </source>
</evidence>
<dbReference type="RefSeq" id="WP_062295224.1">
    <property type="nucleotide sequence ID" value="NZ_CP012036.1"/>
</dbReference>
<dbReference type="InterPro" id="IPR011527">
    <property type="entry name" value="ABC1_TM_dom"/>
</dbReference>
<dbReference type="GO" id="GO:0005524">
    <property type="term" value="F:ATP binding"/>
    <property type="evidence" value="ECO:0007669"/>
    <property type="project" value="UniProtKB-KW"/>
</dbReference>
<dbReference type="AlphaFoldDB" id="A0A0M3V623"/>
<dbReference type="KEGG" id="npz:ACX27_20510"/>
<keyword evidence="16" id="KW-1185">Reference proteome</keyword>
<evidence type="ECO:0000256" key="5">
    <source>
        <dbReference type="ARBA" id="ARBA00022741"/>
    </source>
</evidence>
<evidence type="ECO:0000256" key="1">
    <source>
        <dbReference type="ARBA" id="ARBA00004651"/>
    </source>
</evidence>
<keyword evidence="6" id="KW-0378">Hydrolase</keyword>
<keyword evidence="9 11" id="KW-1133">Transmembrane helix</keyword>
<reference evidence="16" key="1">
    <citation type="submission" date="2015-07" db="EMBL/GenBank/DDBJ databases">
        <title>Genome Of Nitrogen-Fixing Cyanobacterium Nostoc piscinale CENA21 From Solimoes/Amazon River Floodplain Sediments And Comparative Genomics To Uncover Biosynthetic Natural Products Potential.</title>
        <authorList>
            <person name="Leao T.F."/>
            <person name="Leao P.N."/>
            <person name="Guimaraes P.I."/>
            <person name="de Melo A.G.C."/>
            <person name="Ramos R.T.J."/>
            <person name="Silva A."/>
            <person name="Fiore M.F."/>
            <person name="Schneider M.P.C."/>
        </authorList>
    </citation>
    <scope>NUCLEOTIDE SEQUENCE [LARGE SCALE GENOMIC DNA]</scope>
    <source>
        <strain evidence="16">CENA21</strain>
    </source>
</reference>
<dbReference type="InterPro" id="IPR036640">
    <property type="entry name" value="ABC1_TM_sf"/>
</dbReference>
<dbReference type="PROSITE" id="PS50893">
    <property type="entry name" value="ABC_TRANSPORTER_2"/>
    <property type="match status" value="1"/>
</dbReference>
<feature type="domain" description="Peptidase C39" evidence="14">
    <location>
        <begin position="18"/>
        <end position="140"/>
    </location>
</feature>
<dbReference type="CDD" id="cd02418">
    <property type="entry name" value="Peptidase_C39B"/>
    <property type="match status" value="1"/>
</dbReference>
<organism evidence="15 16">
    <name type="scientific">Nostoc piscinale CENA21</name>
    <dbReference type="NCBI Taxonomy" id="224013"/>
    <lineage>
        <taxon>Bacteria</taxon>
        <taxon>Bacillati</taxon>
        <taxon>Cyanobacteriota</taxon>
        <taxon>Cyanophyceae</taxon>
        <taxon>Nostocales</taxon>
        <taxon>Nostocaceae</taxon>
        <taxon>Nostoc</taxon>
    </lineage>
</organism>
<keyword evidence="4 11" id="KW-0812">Transmembrane</keyword>
<feature type="transmembrane region" description="Helical" evidence="11">
    <location>
        <begin position="399"/>
        <end position="420"/>
    </location>
</feature>
<feature type="transmembrane region" description="Helical" evidence="11">
    <location>
        <begin position="283"/>
        <end position="308"/>
    </location>
</feature>
<dbReference type="Gene3D" id="3.40.50.300">
    <property type="entry name" value="P-loop containing nucleotide triphosphate hydrolases"/>
    <property type="match status" value="1"/>
</dbReference>
<evidence type="ECO:0000259" key="13">
    <source>
        <dbReference type="PROSITE" id="PS50929"/>
    </source>
</evidence>
<sequence>MFGLFKFKHQKKYQCVLQSSEEDCGAACLVSICKHYGRFLSMSKSREAVGTGQLGTTLLGLKRGSETLGFNTRAVKAAPAIMDRITEIHLPAIIHWHGYHWVVLYGKRGKKYIVGDPATGLRYISREELAIAWNGVMLLLEPDLTRFFVQFQEEPKQGLGSFFQRVLPYRNLLSQVLLINIVLGVLALGSPVLLQLLTDDVLVRGDTQLLVVVVSAVVITSLFSSSLQAVQSMMIAHFGQRLQLGLVMEFARKILQLPLSYYESRRSGEISSRLRDIDEINQLVSQIVILLPSQFFIAVISFSIMLFYSWTLTLAVVLVALLMTASTLPFLPILQQKTRSLLVLGAENQGVLVETFKGAQVIKTTNAAPQFWDEFQSRFGRLAHLTFSTIQIGIINGTVARLISTIGGVVLLGLGSILVIQGQLSIGQILAFNVLQVNVLNLINSLVGFGDEYFRSQTAVSRLLEVIEATPEVIGGSQKPTVQIPADADIRFSQVTFHHAGRVDLLEEFSLKLPGGNVIALIGKSGCGKSSLAKLIAGLYELNSGNIRIGFYNIQDIALDCLRQQVVYVPQEPHFWSRSIVDNFRLGTPHITFEEIVKACQIADADSFISQLPNNYQTVLGEFGANLSGGQRQRLAIARGILTNPPILILDEATAGLDPVSEAQVLDQLLASRKGKTTILITHRPSVVHRADWIVMLDKGQVQLQGTLETFLSQKGEHLKFLSF</sequence>
<evidence type="ECO:0000256" key="8">
    <source>
        <dbReference type="ARBA" id="ARBA00022840"/>
    </source>
</evidence>
<dbReference type="PROSITE" id="PS00211">
    <property type="entry name" value="ABC_TRANSPORTER_1"/>
    <property type="match status" value="1"/>
</dbReference>
<dbReference type="InterPro" id="IPR039421">
    <property type="entry name" value="Type_1_exporter"/>
</dbReference>
<evidence type="ECO:0000256" key="10">
    <source>
        <dbReference type="ARBA" id="ARBA00023136"/>
    </source>
</evidence>
<dbReference type="Pfam" id="PF00664">
    <property type="entry name" value="ABC_membrane"/>
    <property type="match status" value="1"/>
</dbReference>
<feature type="transmembrane region" description="Helical" evidence="11">
    <location>
        <begin position="172"/>
        <end position="197"/>
    </location>
</feature>
<comment type="subcellular location">
    <subcellularLocation>
        <location evidence="1">Cell membrane</location>
        <topology evidence="1">Multi-pass membrane protein</topology>
    </subcellularLocation>
</comment>
<dbReference type="OrthoDB" id="437054at2"/>
<evidence type="ECO:0000256" key="9">
    <source>
        <dbReference type="ARBA" id="ARBA00022989"/>
    </source>
</evidence>
<evidence type="ECO:0000256" key="2">
    <source>
        <dbReference type="ARBA" id="ARBA00022448"/>
    </source>
</evidence>
<name>A0A0M3V623_9NOSO</name>
<evidence type="ECO:0000313" key="16">
    <source>
        <dbReference type="Proteomes" id="UP000062645"/>
    </source>
</evidence>
<evidence type="ECO:0000256" key="6">
    <source>
        <dbReference type="ARBA" id="ARBA00022801"/>
    </source>
</evidence>
<dbReference type="InterPro" id="IPR017871">
    <property type="entry name" value="ABC_transporter-like_CS"/>
</dbReference>
<evidence type="ECO:0000256" key="11">
    <source>
        <dbReference type="SAM" id="Phobius"/>
    </source>
</evidence>
<evidence type="ECO:0000259" key="14">
    <source>
        <dbReference type="PROSITE" id="PS50990"/>
    </source>
</evidence>
<feature type="domain" description="ABC transmembrane type-1" evidence="13">
    <location>
        <begin position="176"/>
        <end position="455"/>
    </location>
</feature>
<gene>
    <name evidence="15" type="ORF">ACX27_20510</name>
</gene>
<evidence type="ECO:0000313" key="15">
    <source>
        <dbReference type="EMBL" id="ALF54677.1"/>
    </source>
</evidence>
<dbReference type="SMART" id="SM00382">
    <property type="entry name" value="AAA"/>
    <property type="match status" value="1"/>
</dbReference>
<keyword evidence="3" id="KW-1003">Cell membrane</keyword>
<dbReference type="GO" id="GO:0005886">
    <property type="term" value="C:plasma membrane"/>
    <property type="evidence" value="ECO:0007669"/>
    <property type="project" value="UniProtKB-SubCell"/>
</dbReference>
<dbReference type="GO" id="GO:0006508">
    <property type="term" value="P:proteolysis"/>
    <property type="evidence" value="ECO:0007669"/>
    <property type="project" value="InterPro"/>
</dbReference>
<keyword evidence="10 11" id="KW-0472">Membrane</keyword>
<dbReference type="Gene3D" id="1.20.1560.10">
    <property type="entry name" value="ABC transporter type 1, transmembrane domain"/>
    <property type="match status" value="1"/>
</dbReference>
<keyword evidence="7" id="KW-0788">Thiol protease</keyword>